<dbReference type="PANTHER" id="PTHR48413:SF1">
    <property type="entry name" value="PROTEIN HEAT-STRESS-ASSOCIATED 32"/>
    <property type="match status" value="1"/>
</dbReference>
<evidence type="ECO:0000313" key="2">
    <source>
        <dbReference type="EMBL" id="MPM08215.1"/>
    </source>
</evidence>
<sequence>MLNFDLLHLPERTVKPRECGVNMIMDKGLSLREAEDMLQVAGHLVDFVKLGFGTSIITGGLEEKIRFYHNAGIRIYFGGTLFEAFLIRDQIDDYKRLLDKFKMDTVEISDGSMDMNHELKCSYISDFAKDRMVLSEVGSKRADVILSDEKWVMEMQTEHKAGATFVIAEAREAGNIGIYDSSGAARKGLIQLITEHFDVKKIMWEAPQKSQQLYFIKEFGANVNLGNIAPNEIIPLETIRLGLRGDTFFHFLPEELKSGY</sequence>
<dbReference type="EMBL" id="VSSQ01001426">
    <property type="protein sequence ID" value="MPM08215.1"/>
    <property type="molecule type" value="Genomic_DNA"/>
</dbReference>
<dbReference type="GO" id="GO:0043817">
    <property type="term" value="F:phosphosulfolactate synthase activity"/>
    <property type="evidence" value="ECO:0007669"/>
    <property type="project" value="UniProtKB-EC"/>
</dbReference>
<dbReference type="Gene3D" id="3.20.20.70">
    <property type="entry name" value="Aldolase class I"/>
    <property type="match status" value="1"/>
</dbReference>
<dbReference type="Pfam" id="PF02679">
    <property type="entry name" value="ComA"/>
    <property type="match status" value="1"/>
</dbReference>
<dbReference type="SUPFAM" id="SSF102110">
    <property type="entry name" value="(2r)-phospho-3-sulfolactate synthase ComA"/>
    <property type="match status" value="1"/>
</dbReference>
<dbReference type="InterPro" id="IPR036112">
    <property type="entry name" value="ComA_synth_sf"/>
</dbReference>
<organism evidence="2">
    <name type="scientific">bioreactor metagenome</name>
    <dbReference type="NCBI Taxonomy" id="1076179"/>
    <lineage>
        <taxon>unclassified sequences</taxon>
        <taxon>metagenomes</taxon>
        <taxon>ecological metagenomes</taxon>
    </lineage>
</organism>
<reference evidence="2" key="1">
    <citation type="submission" date="2019-08" db="EMBL/GenBank/DDBJ databases">
        <authorList>
            <person name="Kucharzyk K."/>
            <person name="Murdoch R.W."/>
            <person name="Higgins S."/>
            <person name="Loffler F."/>
        </authorList>
    </citation>
    <scope>NUCLEOTIDE SEQUENCE</scope>
</reference>
<dbReference type="PANTHER" id="PTHR48413">
    <property type="match status" value="1"/>
</dbReference>
<accession>A0A644WWB0</accession>
<dbReference type="InterPro" id="IPR013785">
    <property type="entry name" value="Aldolase_TIM"/>
</dbReference>
<name>A0A644WWB0_9ZZZZ</name>
<protein>
    <submittedName>
        <fullName evidence="2">Phosphosulfolactate synthase</fullName>
        <ecNumber evidence="2">4.4.1.19</ecNumber>
    </submittedName>
</protein>
<dbReference type="InterPro" id="IPR003830">
    <property type="entry name" value="ComA_synth"/>
</dbReference>
<dbReference type="AlphaFoldDB" id="A0A644WWB0"/>
<proteinExistence type="inferred from homology"/>
<comment type="similarity">
    <text evidence="1">Belongs to the phosphosulfolactate synthase family.</text>
</comment>
<gene>
    <name evidence="2" type="primary">yitD_2</name>
    <name evidence="2" type="ORF">SDC9_54527</name>
</gene>
<evidence type="ECO:0000256" key="1">
    <source>
        <dbReference type="ARBA" id="ARBA00010424"/>
    </source>
</evidence>
<keyword evidence="2" id="KW-0456">Lyase</keyword>
<dbReference type="EC" id="4.4.1.19" evidence="2"/>
<comment type="caution">
    <text evidence="2">The sequence shown here is derived from an EMBL/GenBank/DDBJ whole genome shotgun (WGS) entry which is preliminary data.</text>
</comment>